<dbReference type="PANTHER" id="PTHR47447:SF17">
    <property type="entry name" value="OS12G0638900 PROTEIN"/>
    <property type="match status" value="1"/>
</dbReference>
<dbReference type="EMBL" id="CAJNNV010028096">
    <property type="protein sequence ID" value="CAE8622942.1"/>
    <property type="molecule type" value="Genomic_DNA"/>
</dbReference>
<dbReference type="PROSITE" id="PS51375">
    <property type="entry name" value="PPR"/>
    <property type="match status" value="1"/>
</dbReference>
<gene>
    <name evidence="3" type="ORF">PGLA1383_LOCUS40281</name>
</gene>
<dbReference type="Proteomes" id="UP000654075">
    <property type="component" value="Unassembled WGS sequence"/>
</dbReference>
<dbReference type="InterPro" id="IPR002885">
    <property type="entry name" value="PPR_rpt"/>
</dbReference>
<evidence type="ECO:0000313" key="3">
    <source>
        <dbReference type="EMBL" id="CAE8622942.1"/>
    </source>
</evidence>
<reference evidence="3" key="1">
    <citation type="submission" date="2021-02" db="EMBL/GenBank/DDBJ databases">
        <authorList>
            <person name="Dougan E. K."/>
            <person name="Rhodes N."/>
            <person name="Thang M."/>
            <person name="Chan C."/>
        </authorList>
    </citation>
    <scope>NUCLEOTIDE SEQUENCE</scope>
</reference>
<dbReference type="Gene3D" id="1.25.40.10">
    <property type="entry name" value="Tetratricopeptide repeat domain"/>
    <property type="match status" value="2"/>
</dbReference>
<organism evidence="3 4">
    <name type="scientific">Polarella glacialis</name>
    <name type="common">Dinoflagellate</name>
    <dbReference type="NCBI Taxonomy" id="89957"/>
    <lineage>
        <taxon>Eukaryota</taxon>
        <taxon>Sar</taxon>
        <taxon>Alveolata</taxon>
        <taxon>Dinophyceae</taxon>
        <taxon>Suessiales</taxon>
        <taxon>Suessiaceae</taxon>
        <taxon>Polarella</taxon>
    </lineage>
</organism>
<dbReference type="PANTHER" id="PTHR47447">
    <property type="entry name" value="OS03G0856100 PROTEIN"/>
    <property type="match status" value="1"/>
</dbReference>
<evidence type="ECO:0000256" key="2">
    <source>
        <dbReference type="PROSITE-ProRule" id="PRU00708"/>
    </source>
</evidence>
<evidence type="ECO:0008006" key="5">
    <source>
        <dbReference type="Google" id="ProtNLM"/>
    </source>
</evidence>
<evidence type="ECO:0000313" key="4">
    <source>
        <dbReference type="Proteomes" id="UP000654075"/>
    </source>
</evidence>
<comment type="caution">
    <text evidence="3">The sequence shown here is derived from an EMBL/GenBank/DDBJ whole genome shotgun (WGS) entry which is preliminary data.</text>
</comment>
<feature type="repeat" description="PPR" evidence="2">
    <location>
        <begin position="79"/>
        <end position="113"/>
    </location>
</feature>
<sequence>MRRHALEPDRISYNTGISMLGSKGRWTGCLELLRNMAQASTDADVISLNAATSAAQETEQWAHAIDLLTTARRRSLQADAITFNTVISATQRSTSWQRSVGLFEVLRASGAEPSLISYNAVLGTSAPQRWGSADQGSMRRWVAALEVAEDLARRGGERQADAVTLGSLAAALQVASQWEATLQLLRDANRGAGSCFAKSRLDPNAAAFASLVGAAEGAERWEQALDILTWCETTVWGAHARHEFVGLGSSACTAALGAVGRGRRWELALGLFRQALASTHQQRSSGDPRMQQELAVVVTFNSAISAISSGRDFSAPEDKIASTRLFKCSEDILLVSVEPCQFTQMLGWLRADTCSGL</sequence>
<evidence type="ECO:0000256" key="1">
    <source>
        <dbReference type="ARBA" id="ARBA00022737"/>
    </source>
</evidence>
<dbReference type="OrthoDB" id="10329804at2759"/>
<proteinExistence type="predicted"/>
<accession>A0A813G9J7</accession>
<name>A0A813G9J7_POLGL</name>
<dbReference type="InterPro" id="IPR011990">
    <property type="entry name" value="TPR-like_helical_dom_sf"/>
</dbReference>
<keyword evidence="4" id="KW-1185">Reference proteome</keyword>
<dbReference type="AlphaFoldDB" id="A0A813G9J7"/>
<protein>
    <recommendedName>
        <fullName evidence="5">Pentatricopeptide repeat-containing protein, chloroplastic</fullName>
    </recommendedName>
</protein>
<keyword evidence="1" id="KW-0677">Repeat</keyword>
<dbReference type="Pfam" id="PF13812">
    <property type="entry name" value="PPR_3"/>
    <property type="match status" value="1"/>
</dbReference>